<keyword evidence="3" id="KW-1185">Reference proteome</keyword>
<accession>A0A378YFP0</accession>
<dbReference type="Proteomes" id="UP000255467">
    <property type="component" value="Unassembled WGS sequence"/>
</dbReference>
<evidence type="ECO:0000313" key="3">
    <source>
        <dbReference type="Proteomes" id="UP000255467"/>
    </source>
</evidence>
<dbReference type="RefSeq" id="WP_115061502.1">
    <property type="nucleotide sequence ID" value="NZ_CP041695.1"/>
</dbReference>
<sequence>MELRQQTRPPVLISKRLVVLATVAAASVGVASLLVTGTGPGITRNHQQIPCPEPAALEIWTGGVRYLVGDVRS</sequence>
<reference evidence="2 3" key="1">
    <citation type="submission" date="2018-06" db="EMBL/GenBank/DDBJ databases">
        <authorList>
            <consortium name="Pathogen Informatics"/>
            <person name="Doyle S."/>
        </authorList>
    </citation>
    <scope>NUCLEOTIDE SEQUENCE [LARGE SCALE GENOMIC DNA]</scope>
    <source>
        <strain evidence="2 3">NCTC1934</strain>
    </source>
</reference>
<dbReference type="EMBL" id="CP041695">
    <property type="protein sequence ID" value="QDP82357.1"/>
    <property type="molecule type" value="Genomic_DNA"/>
</dbReference>
<protein>
    <submittedName>
        <fullName evidence="2">Uncharacterized protein</fullName>
    </submittedName>
</protein>
<proteinExistence type="predicted"/>
<dbReference type="EMBL" id="UGRY01000002">
    <property type="protein sequence ID" value="SUA75219.1"/>
    <property type="molecule type" value="Genomic_DNA"/>
</dbReference>
<dbReference type="STRING" id="1406858.GCA_000710895_00304"/>
<dbReference type="OrthoDB" id="9978447at2"/>
<dbReference type="AlphaFoldDB" id="A0A378YFP0"/>
<dbReference type="Proteomes" id="UP000317039">
    <property type="component" value="Chromosome"/>
</dbReference>
<name>A0A378YFP0_9NOCA</name>
<evidence type="ECO:0000313" key="2">
    <source>
        <dbReference type="EMBL" id="SUA75219.1"/>
    </source>
</evidence>
<dbReference type="GeneID" id="80336615"/>
<evidence type="ECO:0000313" key="1">
    <source>
        <dbReference type="EMBL" id="QDP82357.1"/>
    </source>
</evidence>
<evidence type="ECO:0000313" key="4">
    <source>
        <dbReference type="Proteomes" id="UP000317039"/>
    </source>
</evidence>
<reference evidence="1 4" key="2">
    <citation type="submission" date="2019-07" db="EMBL/GenBank/DDBJ databases">
        <title>Complete Genome Sequence and Methylome Analysis of Nocardia otitidis-caviarum NEB252.</title>
        <authorList>
            <person name="Fomenkov A."/>
            <person name="Anton B.P."/>
            <person name="Vincze T."/>
            <person name="Roberts R.J."/>
        </authorList>
    </citation>
    <scope>NUCLEOTIDE SEQUENCE [LARGE SCALE GENOMIC DNA]</scope>
    <source>
        <strain evidence="1 4">NEB252</strain>
    </source>
</reference>
<dbReference type="KEGG" id="nod:FOH10_30110"/>
<gene>
    <name evidence="1" type="ORF">FOH10_30110</name>
    <name evidence="2" type="ORF">NCTC1934_01973</name>
</gene>
<organism evidence="2 3">
    <name type="scientific">Nocardia otitidiscaviarum</name>
    <dbReference type="NCBI Taxonomy" id="1823"/>
    <lineage>
        <taxon>Bacteria</taxon>
        <taxon>Bacillati</taxon>
        <taxon>Actinomycetota</taxon>
        <taxon>Actinomycetes</taxon>
        <taxon>Mycobacteriales</taxon>
        <taxon>Nocardiaceae</taxon>
        <taxon>Nocardia</taxon>
    </lineage>
</organism>